<protein>
    <submittedName>
        <fullName evidence="2">Uncharacterized protein</fullName>
    </submittedName>
</protein>
<dbReference type="EMBL" id="BMAO01002362">
    <property type="protein sequence ID" value="GFQ80238.1"/>
    <property type="molecule type" value="Genomic_DNA"/>
</dbReference>
<sequence length="40" mass="4379">DPEPHADPQIEALVLHLEQKNKDSTPSIKGRPGCPADFVK</sequence>
<keyword evidence="3" id="KW-1185">Reference proteome</keyword>
<organism evidence="2 3">
    <name type="scientific">Trichonephila clavata</name>
    <name type="common">Joro spider</name>
    <name type="synonym">Nephila clavata</name>
    <dbReference type="NCBI Taxonomy" id="2740835"/>
    <lineage>
        <taxon>Eukaryota</taxon>
        <taxon>Metazoa</taxon>
        <taxon>Ecdysozoa</taxon>
        <taxon>Arthropoda</taxon>
        <taxon>Chelicerata</taxon>
        <taxon>Arachnida</taxon>
        <taxon>Araneae</taxon>
        <taxon>Araneomorphae</taxon>
        <taxon>Entelegynae</taxon>
        <taxon>Araneoidea</taxon>
        <taxon>Nephilidae</taxon>
        <taxon>Trichonephila</taxon>
    </lineage>
</organism>
<dbReference type="AlphaFoldDB" id="A0A8X6KRX9"/>
<evidence type="ECO:0000313" key="3">
    <source>
        <dbReference type="Proteomes" id="UP000887116"/>
    </source>
</evidence>
<name>A0A8X6KRX9_TRICU</name>
<comment type="caution">
    <text evidence="2">The sequence shown here is derived from an EMBL/GenBank/DDBJ whole genome shotgun (WGS) entry which is preliminary data.</text>
</comment>
<feature type="region of interest" description="Disordered" evidence="1">
    <location>
        <begin position="21"/>
        <end position="40"/>
    </location>
</feature>
<evidence type="ECO:0000256" key="1">
    <source>
        <dbReference type="SAM" id="MobiDB-lite"/>
    </source>
</evidence>
<dbReference type="Proteomes" id="UP000887116">
    <property type="component" value="Unassembled WGS sequence"/>
</dbReference>
<feature type="non-terminal residue" evidence="2">
    <location>
        <position position="1"/>
    </location>
</feature>
<accession>A0A8X6KRX9</accession>
<reference evidence="2" key="1">
    <citation type="submission" date="2020-07" db="EMBL/GenBank/DDBJ databases">
        <title>Multicomponent nature underlies the extraordinary mechanical properties of spider dragline silk.</title>
        <authorList>
            <person name="Kono N."/>
            <person name="Nakamura H."/>
            <person name="Mori M."/>
            <person name="Yoshida Y."/>
            <person name="Ohtoshi R."/>
            <person name="Malay A.D."/>
            <person name="Moran D.A.P."/>
            <person name="Tomita M."/>
            <person name="Numata K."/>
            <person name="Arakawa K."/>
        </authorList>
    </citation>
    <scope>NUCLEOTIDE SEQUENCE</scope>
</reference>
<gene>
    <name evidence="2" type="ORF">TNCT_468751</name>
</gene>
<evidence type="ECO:0000313" key="2">
    <source>
        <dbReference type="EMBL" id="GFQ80238.1"/>
    </source>
</evidence>
<proteinExistence type="predicted"/>